<evidence type="ECO:0000313" key="2">
    <source>
        <dbReference type="EMBL" id="NGZ86705.1"/>
    </source>
</evidence>
<evidence type="ECO:0000313" key="3">
    <source>
        <dbReference type="Proteomes" id="UP000666369"/>
    </source>
</evidence>
<feature type="compositionally biased region" description="Basic residues" evidence="1">
    <location>
        <begin position="1"/>
        <end position="14"/>
    </location>
</feature>
<organism evidence="2 3">
    <name type="scientific">Duganella aceris</name>
    <dbReference type="NCBI Taxonomy" id="2703883"/>
    <lineage>
        <taxon>Bacteria</taxon>
        <taxon>Pseudomonadati</taxon>
        <taxon>Pseudomonadota</taxon>
        <taxon>Betaproteobacteria</taxon>
        <taxon>Burkholderiales</taxon>
        <taxon>Oxalobacteraceae</taxon>
        <taxon>Telluria group</taxon>
        <taxon>Duganella</taxon>
    </lineage>
</organism>
<sequence>MSVTAHAKRRRAAARRSIVLANRRTLSHNRDEFKNSEQRQRASDAAALSDSEAGRAVRAAAMATSKKPRRHKARFDARIFRATRAASFRTRLSAHIANAASQASRWKRRAYVSWRA</sequence>
<proteinExistence type="predicted"/>
<keyword evidence="3" id="KW-1185">Reference proteome</keyword>
<gene>
    <name evidence="2" type="ORF">GW587_20875</name>
</gene>
<feature type="compositionally biased region" description="Basic and acidic residues" evidence="1">
    <location>
        <begin position="28"/>
        <end position="42"/>
    </location>
</feature>
<dbReference type="RefSeq" id="WP_166106538.1">
    <property type="nucleotide sequence ID" value="NZ_JAADJT010000009.1"/>
</dbReference>
<dbReference type="Proteomes" id="UP000666369">
    <property type="component" value="Unassembled WGS sequence"/>
</dbReference>
<name>A0ABX0FQA0_9BURK</name>
<reference evidence="2 3" key="1">
    <citation type="submission" date="2020-01" db="EMBL/GenBank/DDBJ databases">
        <authorList>
            <person name="Lee S.D."/>
        </authorList>
    </citation>
    <scope>NUCLEOTIDE SEQUENCE [LARGE SCALE GENOMIC DNA]</scope>
    <source>
        <strain evidence="2 3">SAP-35</strain>
    </source>
</reference>
<dbReference type="EMBL" id="JAADJT010000009">
    <property type="protein sequence ID" value="NGZ86705.1"/>
    <property type="molecule type" value="Genomic_DNA"/>
</dbReference>
<evidence type="ECO:0000256" key="1">
    <source>
        <dbReference type="SAM" id="MobiDB-lite"/>
    </source>
</evidence>
<comment type="caution">
    <text evidence="2">The sequence shown here is derived from an EMBL/GenBank/DDBJ whole genome shotgun (WGS) entry which is preliminary data.</text>
</comment>
<reference evidence="3" key="2">
    <citation type="submission" date="2023-07" db="EMBL/GenBank/DDBJ databases">
        <title>Duganella aceri sp. nov., isolated from tree sap.</title>
        <authorList>
            <person name="Kim I.S."/>
        </authorList>
    </citation>
    <scope>NUCLEOTIDE SEQUENCE [LARGE SCALE GENOMIC DNA]</scope>
    <source>
        <strain evidence="3">SAP-35</strain>
    </source>
</reference>
<protein>
    <submittedName>
        <fullName evidence="2">Uncharacterized protein</fullName>
    </submittedName>
</protein>
<feature type="region of interest" description="Disordered" evidence="1">
    <location>
        <begin position="1"/>
        <end position="50"/>
    </location>
</feature>
<accession>A0ABX0FQA0</accession>